<dbReference type="Proteomes" id="UP000279236">
    <property type="component" value="Unassembled WGS sequence"/>
</dbReference>
<gene>
    <name evidence="4" type="primary">GRE2_6</name>
    <name evidence="4" type="ORF">EHS24_007277</name>
</gene>
<dbReference type="InterPro" id="IPR036291">
    <property type="entry name" value="NAD(P)-bd_dom_sf"/>
</dbReference>
<dbReference type="PANTHER" id="PTHR10366:SF564">
    <property type="entry name" value="STEROL-4-ALPHA-CARBOXYLATE 3-DEHYDROGENASE, DECARBOXYLATING"/>
    <property type="match status" value="1"/>
</dbReference>
<evidence type="ECO:0000256" key="1">
    <source>
        <dbReference type="ARBA" id="ARBA00023002"/>
    </source>
</evidence>
<dbReference type="STRING" id="105984.A0A427XXK5"/>
<evidence type="ECO:0000256" key="2">
    <source>
        <dbReference type="ARBA" id="ARBA00023445"/>
    </source>
</evidence>
<organism evidence="4 5">
    <name type="scientific">Apiotrichum porosum</name>
    <dbReference type="NCBI Taxonomy" id="105984"/>
    <lineage>
        <taxon>Eukaryota</taxon>
        <taxon>Fungi</taxon>
        <taxon>Dikarya</taxon>
        <taxon>Basidiomycota</taxon>
        <taxon>Agaricomycotina</taxon>
        <taxon>Tremellomycetes</taxon>
        <taxon>Trichosporonales</taxon>
        <taxon>Trichosporonaceae</taxon>
        <taxon>Apiotrichum</taxon>
    </lineage>
</organism>
<dbReference type="AlphaFoldDB" id="A0A427XXK5"/>
<dbReference type="InterPro" id="IPR050425">
    <property type="entry name" value="NAD(P)_dehydrat-like"/>
</dbReference>
<dbReference type="PANTHER" id="PTHR10366">
    <property type="entry name" value="NAD DEPENDENT EPIMERASE/DEHYDRATASE"/>
    <property type="match status" value="1"/>
</dbReference>
<sequence>MPAVNKGTILVTGASGFIGTHVVRVLLEHDLNVRAVARTAEKTEHIRKMFPAAGDHLSFALVPDMSADGAYHEAVKGVDGVVHLASPVTFSYVGEPSGIIGPAVAGVTAILDSIAKFGPTVKRIVQVSSIAATSLGLSPVTITEADWNDDAVNICEAKGAKTDSFVQYSASKAHAERAFWQFFENPHTFDGATILPGLTLGPYTQYTADGRVGGTASLVVPYLKKGVPESSLSETFFNLVDVRDVADACVAALETPAAGGERFIVAGDKLVNNDYALAAEGFPKAVANGATKGNHDAKFQSDIEATVPNFDGSKAQKVLGIKYRSKAETIHDTIASVIDRI</sequence>
<dbReference type="EMBL" id="RSCE01000004">
    <property type="protein sequence ID" value="RSH83589.1"/>
    <property type="molecule type" value="Genomic_DNA"/>
</dbReference>
<comment type="similarity">
    <text evidence="2">Belongs to the NAD(P)-dependent epimerase/dehydratase family. Dihydroflavonol-4-reductase subfamily.</text>
</comment>
<accession>A0A427XXK5</accession>
<dbReference type="GeneID" id="39591820"/>
<dbReference type="GO" id="GO:0016616">
    <property type="term" value="F:oxidoreductase activity, acting on the CH-OH group of donors, NAD or NADP as acceptor"/>
    <property type="evidence" value="ECO:0007669"/>
    <property type="project" value="TreeGrafter"/>
</dbReference>
<dbReference type="InterPro" id="IPR001509">
    <property type="entry name" value="Epimerase_deHydtase"/>
</dbReference>
<dbReference type="OrthoDB" id="2735536at2759"/>
<name>A0A427XXK5_9TREE</name>
<feature type="domain" description="NAD-dependent epimerase/dehydratase" evidence="3">
    <location>
        <begin position="9"/>
        <end position="263"/>
    </location>
</feature>
<keyword evidence="5" id="KW-1185">Reference proteome</keyword>
<reference evidence="4 5" key="1">
    <citation type="submission" date="2018-11" db="EMBL/GenBank/DDBJ databases">
        <title>Genome sequence of Apiotrichum porosum DSM 27194.</title>
        <authorList>
            <person name="Aliyu H."/>
            <person name="Gorte O."/>
            <person name="Ochsenreither K."/>
        </authorList>
    </citation>
    <scope>NUCLEOTIDE SEQUENCE [LARGE SCALE GENOMIC DNA]</scope>
    <source>
        <strain evidence="4 5">DSM 27194</strain>
    </source>
</reference>
<dbReference type="SUPFAM" id="SSF51735">
    <property type="entry name" value="NAD(P)-binding Rossmann-fold domains"/>
    <property type="match status" value="1"/>
</dbReference>
<comment type="caution">
    <text evidence="4">The sequence shown here is derived from an EMBL/GenBank/DDBJ whole genome shotgun (WGS) entry which is preliminary data.</text>
</comment>
<dbReference type="RefSeq" id="XP_028477541.1">
    <property type="nucleotide sequence ID" value="XM_028622649.1"/>
</dbReference>
<keyword evidence="1" id="KW-0560">Oxidoreductase</keyword>
<proteinExistence type="inferred from homology"/>
<evidence type="ECO:0000259" key="3">
    <source>
        <dbReference type="Pfam" id="PF01370"/>
    </source>
</evidence>
<evidence type="ECO:0000313" key="4">
    <source>
        <dbReference type="EMBL" id="RSH83589.1"/>
    </source>
</evidence>
<evidence type="ECO:0000313" key="5">
    <source>
        <dbReference type="Proteomes" id="UP000279236"/>
    </source>
</evidence>
<dbReference type="Gene3D" id="3.40.50.720">
    <property type="entry name" value="NAD(P)-binding Rossmann-like Domain"/>
    <property type="match status" value="1"/>
</dbReference>
<protein>
    <submittedName>
        <fullName evidence="4">Methylglyoxal reductase (NADPH-dependent) gre2</fullName>
    </submittedName>
</protein>
<dbReference type="Pfam" id="PF01370">
    <property type="entry name" value="Epimerase"/>
    <property type="match status" value="1"/>
</dbReference>